<dbReference type="SUPFAM" id="SSF81383">
    <property type="entry name" value="F-box domain"/>
    <property type="match status" value="1"/>
</dbReference>
<dbReference type="InterPro" id="IPR036047">
    <property type="entry name" value="F-box-like_dom_sf"/>
</dbReference>
<dbReference type="GeneID" id="54356681"/>
<evidence type="ECO:0000259" key="1">
    <source>
        <dbReference type="PROSITE" id="PS50181"/>
    </source>
</evidence>
<keyword evidence="2" id="KW-1185">Reference proteome</keyword>
<sequence length="511" mass="58931">MLVTHEPQPLMAHFQHACDAPMQSEPFQQKRQPGPNIFDALPIEIRQDIARRLESDDDLKAFRLVCRSLHDAVEADGCSFWRYRFLESFDKPLGLFNNLYCKASYQQRKRWLYDPPKFELGRSRQEQVCLGVIRNLINESWSSDQAHPRDHSPNIKHLETFALKASTILKNIFAPNQNKTKRPSHSDAAKGRTRLLATVQVVFAPLILDLRTPDPQAFDFPQSQQAAYSGPRQWSIFHGRDGHVVDMPWVLHQINFWKYHMIRSEECTLYPAFKGLDKHDTPQMWNCPISPDPIQSSSDMHFGRIWKTCFAFIDQGHLAELRAGPSDDALRQDEFEYESTQDAFPEWELSMNQKGNDTWPKEFEDCLHSLTPLKGSPRNVTRSQDRSVDNSQTLAFPPQRITCRELFGEEEDGDDAEVFHADGYLTALPPQSGIPGFIRVTMMKYKLEAGGTFREHWAYEGVMLPGRQMIIGRWWQPFVPEAAADSGPFIMWCVDGQKRHLDPRTDQEEAV</sequence>
<evidence type="ECO:0000313" key="3">
    <source>
        <dbReference type="RefSeq" id="XP_033463249.1"/>
    </source>
</evidence>
<dbReference type="InterPro" id="IPR001810">
    <property type="entry name" value="F-box_dom"/>
</dbReference>
<dbReference type="Proteomes" id="UP000504637">
    <property type="component" value="Unplaced"/>
</dbReference>
<evidence type="ECO:0000313" key="2">
    <source>
        <dbReference type="Proteomes" id="UP000504637"/>
    </source>
</evidence>
<proteinExistence type="predicted"/>
<dbReference type="OrthoDB" id="3971593at2759"/>
<reference evidence="3" key="3">
    <citation type="submission" date="2025-08" db="UniProtKB">
        <authorList>
            <consortium name="RefSeq"/>
        </authorList>
    </citation>
    <scope>IDENTIFICATION</scope>
    <source>
        <strain evidence="3">CBS 342.82</strain>
    </source>
</reference>
<reference evidence="3" key="2">
    <citation type="submission" date="2020-04" db="EMBL/GenBank/DDBJ databases">
        <authorList>
            <consortium name="NCBI Genome Project"/>
        </authorList>
    </citation>
    <scope>NUCLEOTIDE SEQUENCE</scope>
    <source>
        <strain evidence="3">CBS 342.82</strain>
    </source>
</reference>
<dbReference type="RefSeq" id="XP_033463249.1">
    <property type="nucleotide sequence ID" value="XM_033598882.1"/>
</dbReference>
<feature type="domain" description="F-box" evidence="1">
    <location>
        <begin position="35"/>
        <end position="84"/>
    </location>
</feature>
<accession>A0A6J3MEA8</accession>
<name>A0A6J3MEA8_9PEZI</name>
<dbReference type="AlphaFoldDB" id="A0A6J3MEA8"/>
<reference evidence="3" key="1">
    <citation type="submission" date="2020-01" db="EMBL/GenBank/DDBJ databases">
        <authorList>
            <consortium name="DOE Joint Genome Institute"/>
            <person name="Haridas S."/>
            <person name="Albert R."/>
            <person name="Binder M."/>
            <person name="Bloem J."/>
            <person name="Labutti K."/>
            <person name="Salamov A."/>
            <person name="Andreopoulos B."/>
            <person name="Baker S.E."/>
            <person name="Barry K."/>
            <person name="Bills G."/>
            <person name="Bluhm B.H."/>
            <person name="Cannon C."/>
            <person name="Castanera R."/>
            <person name="Culley D.E."/>
            <person name="Daum C."/>
            <person name="Ezra D."/>
            <person name="Gonzalez J.B."/>
            <person name="Henrissat B."/>
            <person name="Kuo A."/>
            <person name="Liang C."/>
            <person name="Lipzen A."/>
            <person name="Lutzoni F."/>
            <person name="Magnuson J."/>
            <person name="Mondo S."/>
            <person name="Nolan M."/>
            <person name="Ohm R."/>
            <person name="Pangilinan J."/>
            <person name="Park H.-J."/>
            <person name="Ramirez L."/>
            <person name="Alfaro M."/>
            <person name="Sun H."/>
            <person name="Tritt A."/>
            <person name="Yoshinaga Y."/>
            <person name="Zwiers L.-H."/>
            <person name="Turgeon B.G."/>
            <person name="Goodwin S.B."/>
            <person name="Spatafora J.W."/>
            <person name="Crous P.W."/>
            <person name="Grigoriev I.V."/>
        </authorList>
    </citation>
    <scope>NUCLEOTIDE SEQUENCE</scope>
    <source>
        <strain evidence="3">CBS 342.82</strain>
    </source>
</reference>
<gene>
    <name evidence="3" type="ORF">K489DRAFT_109686</name>
</gene>
<organism evidence="3">
    <name type="scientific">Dissoconium aciculare CBS 342.82</name>
    <dbReference type="NCBI Taxonomy" id="1314786"/>
    <lineage>
        <taxon>Eukaryota</taxon>
        <taxon>Fungi</taxon>
        <taxon>Dikarya</taxon>
        <taxon>Ascomycota</taxon>
        <taxon>Pezizomycotina</taxon>
        <taxon>Dothideomycetes</taxon>
        <taxon>Dothideomycetidae</taxon>
        <taxon>Mycosphaerellales</taxon>
        <taxon>Dissoconiaceae</taxon>
        <taxon>Dissoconium</taxon>
    </lineage>
</organism>
<dbReference type="Pfam" id="PF12937">
    <property type="entry name" value="F-box-like"/>
    <property type="match status" value="1"/>
</dbReference>
<protein>
    <recommendedName>
        <fullName evidence="1">F-box domain-containing protein</fullName>
    </recommendedName>
</protein>
<dbReference type="PROSITE" id="PS50181">
    <property type="entry name" value="FBOX"/>
    <property type="match status" value="1"/>
</dbReference>